<dbReference type="InterPro" id="IPR000225">
    <property type="entry name" value="Armadillo"/>
</dbReference>
<sequence>MSLHVFPLPVPVKNPWPSSIKRKLGDGLLDSGRACDLRPQFVCAICGHRNLVDRSHPLLWQKVLFSMGSAELTTEECFQESNKIRYMVLKMDIPWETYMSTKLITGTHLQLLRRYDKKSESQRAALLDDMLTIYINVASVDGPAYVGVFINILRDISKEETVEYVLALIDEMLTANPKRARLFHDISLSNEDTYQPFLSYGVQDFLFLSILINDISCQIWLQEGNWFIQEKSCKILTLIVSARPKGQHGLVSNGESSHSKSKISAIDAVLEGLLDWLCLQQTAPTVSFVQADGVKLLIPLISPASTQQSIQLLYETCLCIWLLSYYDAAIDYLATTRVMPRLVDVVKGSTKEKVVRVIVLTLRNLLPKAACGAQMIDLGLPQIVQSQKAQAWSDEDLLEALNQLEDGLKEHIKTLSSFDKYKQEVLLGHLDWYPMHKDPGFWRENITNFEENDFQILRVLITILDTSGDPTALAVACYDLSQFIQYHPAGRIIVSDLKAKDRVMKLMNHENADVTKNALLCIQRLFLGAKYASFLQS</sequence>
<comment type="caution">
    <text evidence="8">The sequence shown here is derived from an EMBL/GenBank/DDBJ whole genome shotgun (WGS) entry which is preliminary data.</text>
</comment>
<dbReference type="GO" id="GO:0000221">
    <property type="term" value="C:vacuolar proton-transporting V-type ATPase, V1 domain"/>
    <property type="evidence" value="ECO:0007669"/>
    <property type="project" value="InterPro"/>
</dbReference>
<dbReference type="AlphaFoldDB" id="A0A4S8IET2"/>
<evidence type="ECO:0000256" key="5">
    <source>
        <dbReference type="ARBA" id="ARBA00025045"/>
    </source>
</evidence>
<dbReference type="PANTHER" id="PTHR10698:SF0">
    <property type="entry name" value="V-TYPE PROTON ATPASE SUBUNIT H"/>
    <property type="match status" value="1"/>
</dbReference>
<dbReference type="InterPro" id="IPR018506">
    <property type="entry name" value="Cyt_B5_heme-BS"/>
</dbReference>
<evidence type="ECO:0000256" key="3">
    <source>
        <dbReference type="ARBA" id="ARBA00022781"/>
    </source>
</evidence>
<evidence type="ECO:0000256" key="1">
    <source>
        <dbReference type="ARBA" id="ARBA00008613"/>
    </source>
</evidence>
<accession>A0A4S8IET2</accession>
<dbReference type="EMBL" id="PYDT01000010">
    <property type="protein sequence ID" value="THU46661.1"/>
    <property type="molecule type" value="Genomic_DNA"/>
</dbReference>
<dbReference type="InterPro" id="IPR011987">
    <property type="entry name" value="ATPase_V1-cplx_hsu_C"/>
</dbReference>
<dbReference type="InterPro" id="IPR004908">
    <property type="entry name" value="ATPase_V1-cplx_hsu"/>
</dbReference>
<dbReference type="FunFam" id="1.25.40.150:FF:000004">
    <property type="entry name" value="V-type proton ATPase subunit H"/>
    <property type="match status" value="1"/>
</dbReference>
<organism evidence="8 9">
    <name type="scientific">Musa balbisiana</name>
    <name type="common">Banana</name>
    <dbReference type="NCBI Taxonomy" id="52838"/>
    <lineage>
        <taxon>Eukaryota</taxon>
        <taxon>Viridiplantae</taxon>
        <taxon>Streptophyta</taxon>
        <taxon>Embryophyta</taxon>
        <taxon>Tracheophyta</taxon>
        <taxon>Spermatophyta</taxon>
        <taxon>Magnoliopsida</taxon>
        <taxon>Liliopsida</taxon>
        <taxon>Zingiberales</taxon>
        <taxon>Musaceae</taxon>
        <taxon>Musa</taxon>
    </lineage>
</organism>
<evidence type="ECO:0000313" key="8">
    <source>
        <dbReference type="EMBL" id="THU46661.1"/>
    </source>
</evidence>
<proteinExistence type="inferred from homology"/>
<dbReference type="Pfam" id="PF03224">
    <property type="entry name" value="V-ATPase_H_N"/>
    <property type="match status" value="1"/>
</dbReference>
<dbReference type="Proteomes" id="UP000317650">
    <property type="component" value="Chromosome 9"/>
</dbReference>
<name>A0A4S8IET2_MUSBA</name>
<dbReference type="Gene3D" id="1.25.40.150">
    <property type="entry name" value="V-type ATPase, subunit H, C-terminal domain"/>
    <property type="match status" value="1"/>
</dbReference>
<dbReference type="InterPro" id="IPR011989">
    <property type="entry name" value="ARM-like"/>
</dbReference>
<evidence type="ECO:0000256" key="2">
    <source>
        <dbReference type="ARBA" id="ARBA00022448"/>
    </source>
</evidence>
<protein>
    <recommendedName>
        <fullName evidence="6">Vacuolar proton pump subunit H</fullName>
    </recommendedName>
</protein>
<feature type="domain" description="ATPase V1 complex subunit H C-terminal" evidence="7">
    <location>
        <begin position="415"/>
        <end position="526"/>
    </location>
</feature>
<dbReference type="SUPFAM" id="SSF48371">
    <property type="entry name" value="ARM repeat"/>
    <property type="match status" value="1"/>
</dbReference>
<dbReference type="STRING" id="52838.A0A4S8IET2"/>
<dbReference type="SMART" id="SM00185">
    <property type="entry name" value="ARM"/>
    <property type="match status" value="3"/>
</dbReference>
<evidence type="ECO:0000256" key="4">
    <source>
        <dbReference type="ARBA" id="ARBA00023065"/>
    </source>
</evidence>
<dbReference type="GO" id="GO:0020037">
    <property type="term" value="F:heme binding"/>
    <property type="evidence" value="ECO:0007669"/>
    <property type="project" value="InterPro"/>
</dbReference>
<dbReference type="InterPro" id="IPR038497">
    <property type="entry name" value="ATPase_V1-cplx_hsu_C_sf"/>
</dbReference>
<dbReference type="InterPro" id="IPR016024">
    <property type="entry name" value="ARM-type_fold"/>
</dbReference>
<evidence type="ECO:0000313" key="9">
    <source>
        <dbReference type="Proteomes" id="UP000317650"/>
    </source>
</evidence>
<dbReference type="GO" id="GO:0046961">
    <property type="term" value="F:proton-transporting ATPase activity, rotational mechanism"/>
    <property type="evidence" value="ECO:0007669"/>
    <property type="project" value="InterPro"/>
</dbReference>
<gene>
    <name evidence="8" type="ORF">C4D60_Mb09t07260</name>
</gene>
<comment type="similarity">
    <text evidence="1">Belongs to the V-ATPase H subunit family.</text>
</comment>
<dbReference type="PANTHER" id="PTHR10698">
    <property type="entry name" value="V-TYPE PROTON ATPASE SUBUNIT H"/>
    <property type="match status" value="1"/>
</dbReference>
<dbReference type="PROSITE" id="PS00191">
    <property type="entry name" value="CYTOCHROME_B5_1"/>
    <property type="match status" value="1"/>
</dbReference>
<keyword evidence="2" id="KW-0813">Transport</keyword>
<dbReference type="Pfam" id="PF11698">
    <property type="entry name" value="V-ATPase_H_C"/>
    <property type="match status" value="1"/>
</dbReference>
<keyword evidence="3" id="KW-0375">Hydrogen ion transport</keyword>
<evidence type="ECO:0000256" key="6">
    <source>
        <dbReference type="ARBA" id="ARBA00082218"/>
    </source>
</evidence>
<comment type="function">
    <text evidence="5">Subunit of the peripheral V1 complex of vacuolar ATPase. Subunit H activates the ATPase activity of the enzyme and couples ATPase activity to proton flow. Vacuolar ATPase is responsible for acidifying a variety of intracellular compartments in eukaryotic cells, thus providing most of the energy required for transport processes in the vacuolar system.</text>
</comment>
<reference evidence="8 9" key="1">
    <citation type="journal article" date="2019" name="Nat. Plants">
        <title>Genome sequencing of Musa balbisiana reveals subgenome evolution and function divergence in polyploid bananas.</title>
        <authorList>
            <person name="Yao X."/>
        </authorList>
    </citation>
    <scope>NUCLEOTIDE SEQUENCE [LARGE SCALE GENOMIC DNA]</scope>
    <source>
        <strain evidence="9">cv. DH-PKW</strain>
        <tissue evidence="8">Leaves</tissue>
    </source>
</reference>
<keyword evidence="4" id="KW-0406">Ion transport</keyword>
<keyword evidence="9" id="KW-1185">Reference proteome</keyword>
<evidence type="ECO:0000259" key="7">
    <source>
        <dbReference type="Pfam" id="PF11698"/>
    </source>
</evidence>
<dbReference type="Gene3D" id="1.25.10.10">
    <property type="entry name" value="Leucine-rich Repeat Variant"/>
    <property type="match status" value="1"/>
</dbReference>